<organism evidence="1 2">
    <name type="scientific">Vibrio hyugaensis</name>
    <dbReference type="NCBI Taxonomy" id="1534743"/>
    <lineage>
        <taxon>Bacteria</taxon>
        <taxon>Pseudomonadati</taxon>
        <taxon>Pseudomonadota</taxon>
        <taxon>Gammaproteobacteria</taxon>
        <taxon>Vibrionales</taxon>
        <taxon>Vibrionaceae</taxon>
        <taxon>Vibrio</taxon>
    </lineage>
</organism>
<dbReference type="Gene3D" id="3.30.460.10">
    <property type="entry name" value="Beta Polymerase, domain 2"/>
    <property type="match status" value="1"/>
</dbReference>
<keyword evidence="2" id="KW-1185">Reference proteome</keyword>
<accession>A0ABQ5Y033</accession>
<protein>
    <submittedName>
        <fullName evidence="1">Nucleotidyltransferase</fullName>
    </submittedName>
</protein>
<dbReference type="CDD" id="cd05403">
    <property type="entry name" value="NT_KNTase_like"/>
    <property type="match status" value="1"/>
</dbReference>
<sequence>MHKRDNGLDAQGFIRNDCSPENIQIEFQPVVEAVVGELLTQLPKQIDGIYLYGSVPRGTAMLGHSDLDVSVILTTPVSQHEMQIFSKLSASIPKAYPQVSKLDIDPGYLHRVLELQEKYHWQFWLKHCCCCIWGNDLSKGFMPHKPSPEIAYALNGDLAVFLDQMRVRFSQMSEKAVAKTIGKKLIRAAYYFVACKDGSWYTSLPECVEVAKKHYTSQHKDIDLAYQCAIGKITSKTDVIVLYQRLSQRIISLQGRV</sequence>
<name>A0ABQ5Y033_9VIBR</name>
<comment type="caution">
    <text evidence="1">The sequence shown here is derived from an EMBL/GenBank/DDBJ whole genome shotgun (WGS) entry which is preliminary data.</text>
</comment>
<evidence type="ECO:0000313" key="1">
    <source>
        <dbReference type="EMBL" id="GLR03912.1"/>
    </source>
</evidence>
<reference evidence="2" key="1">
    <citation type="journal article" date="2019" name="Int. J. Syst. Evol. Microbiol.">
        <title>The Global Catalogue of Microorganisms (GCM) 10K type strain sequencing project: providing services to taxonomists for standard genome sequencing and annotation.</title>
        <authorList>
            <consortium name="The Broad Institute Genomics Platform"/>
            <consortium name="The Broad Institute Genome Sequencing Center for Infectious Disease"/>
            <person name="Wu L."/>
            <person name="Ma J."/>
        </authorList>
    </citation>
    <scope>NUCLEOTIDE SEQUENCE [LARGE SCALE GENOMIC DNA]</scope>
    <source>
        <strain evidence="2">NBRC 110633</strain>
    </source>
</reference>
<dbReference type="SUPFAM" id="SSF81301">
    <property type="entry name" value="Nucleotidyltransferase"/>
    <property type="match status" value="1"/>
</dbReference>
<gene>
    <name evidence="1" type="ORF">GCM10007906_14990</name>
</gene>
<dbReference type="InterPro" id="IPR043519">
    <property type="entry name" value="NT_sf"/>
</dbReference>
<dbReference type="RefSeq" id="WP_045401520.1">
    <property type="nucleotide sequence ID" value="NZ_BBLD01000044.1"/>
</dbReference>
<dbReference type="EMBL" id="BSOE01000019">
    <property type="protein sequence ID" value="GLR03912.1"/>
    <property type="molecule type" value="Genomic_DNA"/>
</dbReference>
<evidence type="ECO:0000313" key="2">
    <source>
        <dbReference type="Proteomes" id="UP001156669"/>
    </source>
</evidence>
<proteinExistence type="predicted"/>
<dbReference type="Proteomes" id="UP001156669">
    <property type="component" value="Unassembled WGS sequence"/>
</dbReference>